<dbReference type="KEGG" id="asc:ASAC_0866"/>
<gene>
    <name evidence="1" type="ordered locus">ASAC_0866</name>
</gene>
<organism evidence="1 2">
    <name type="scientific">Acidilobus saccharovorans (strain DSM 16705 / JCM 18335 / VKM B-2471 / 345-15)</name>
    <dbReference type="NCBI Taxonomy" id="666510"/>
    <lineage>
        <taxon>Archaea</taxon>
        <taxon>Thermoproteota</taxon>
        <taxon>Thermoprotei</taxon>
        <taxon>Acidilobales</taxon>
        <taxon>Acidilobaceae</taxon>
        <taxon>Acidilobus</taxon>
    </lineage>
</organism>
<evidence type="ECO:0000313" key="2">
    <source>
        <dbReference type="Proteomes" id="UP000000346"/>
    </source>
</evidence>
<name>D9Q1T4_ACIS3</name>
<dbReference type="GeneID" id="32159979"/>
<dbReference type="RefSeq" id="WP_013266784.1">
    <property type="nucleotide sequence ID" value="NC_014374.1"/>
</dbReference>
<dbReference type="AlphaFoldDB" id="D9Q1T4"/>
<sequence length="136" mass="15275">MIGVAKDEEELLTEMKRLSEVDPKAVEYHLAQGHIRAWLDYIGRGDLASLLSDVKSLADAVKLLSDAMLGWDSELTCPGCGFKGKVRDFKLLRPPWYFGKYLGRSLQCPRCGLKFRYFYPLAQGGKPYTVPKGKGM</sequence>
<dbReference type="Proteomes" id="UP000000346">
    <property type="component" value="Chromosome"/>
</dbReference>
<dbReference type="eggNOG" id="arCOG03851">
    <property type="taxonomic scope" value="Archaea"/>
</dbReference>
<accession>D9Q1T4</accession>
<dbReference type="EMBL" id="CP001742">
    <property type="protein sequence ID" value="ADL19272.1"/>
    <property type="molecule type" value="Genomic_DNA"/>
</dbReference>
<dbReference type="InParanoid" id="D9Q1T4"/>
<dbReference type="STRING" id="666510.ASAC_0866"/>
<keyword evidence="2" id="KW-1185">Reference proteome</keyword>
<reference evidence="1 2" key="1">
    <citation type="journal article" date="2010" name="Appl. Environ. Microbiol.">
        <title>The genome sequence of the crenarchaeon Acidilobus saccharovorans supports a new order, Acidilobales, and suggests an important ecological role in terrestrial acidic hot springs.</title>
        <authorList>
            <person name="Mardanov A.V."/>
            <person name="Svetlitchnyi V.A."/>
            <person name="Beletsky A.V."/>
            <person name="Prokofeva M.I."/>
            <person name="Bonch-Osmolovskaya E.A."/>
            <person name="Ravin N.V."/>
            <person name="Skryabin K.G."/>
        </authorList>
    </citation>
    <scope>NUCLEOTIDE SEQUENCE [LARGE SCALE GENOMIC DNA]</scope>
    <source>
        <strain evidence="2">DSM 16705 / JCM 18335 / VKM B-2471 / 345-15</strain>
    </source>
</reference>
<protein>
    <submittedName>
        <fullName evidence="1">Uncharacterized protein</fullName>
    </submittedName>
</protein>
<dbReference type="HOGENOM" id="CLU_1870605_0_0_2"/>
<evidence type="ECO:0000313" key="1">
    <source>
        <dbReference type="EMBL" id="ADL19272.1"/>
    </source>
</evidence>
<dbReference type="OrthoDB" id="57238at2157"/>
<proteinExistence type="predicted"/>